<sequence>QKKAWQDHKRECKCLKSCKPRYPPNSVRLLGRVIFKLVRLHPQHMEKLYSFYDLESNMNKLTEEKKEGLRQLVLTFQHFMREEIQDASQLPPSFDIFEAFAKVIVNIGIFTNATNQPLLLIRLLICENPGPSCLYHSLNLMNSK</sequence>
<protein>
    <submittedName>
        <fullName evidence="1">SET and MYND domain containing 3</fullName>
    </submittedName>
</protein>
<dbReference type="Ensembl" id="ENSSSCT00030040385.1">
    <property type="protein sequence ID" value="ENSSSCP00030018502.1"/>
    <property type="gene ID" value="ENSSSCG00030028916.1"/>
</dbReference>
<proteinExistence type="predicted"/>
<name>A0A8D0WD16_PIG</name>
<dbReference type="Gene3D" id="1.10.220.160">
    <property type="match status" value="1"/>
</dbReference>
<evidence type="ECO:0000313" key="2">
    <source>
        <dbReference type="Proteomes" id="UP000694570"/>
    </source>
</evidence>
<dbReference type="Proteomes" id="UP000694570">
    <property type="component" value="Unplaced"/>
</dbReference>
<gene>
    <name evidence="1" type="primary">SMYD3</name>
</gene>
<dbReference type="AlphaFoldDB" id="A0A8D0WD16"/>
<evidence type="ECO:0000313" key="1">
    <source>
        <dbReference type="Ensembl" id="ENSSSCP00030018502.1"/>
    </source>
</evidence>
<organism evidence="1 2">
    <name type="scientific">Sus scrofa</name>
    <name type="common">Pig</name>
    <dbReference type="NCBI Taxonomy" id="9823"/>
    <lineage>
        <taxon>Eukaryota</taxon>
        <taxon>Metazoa</taxon>
        <taxon>Chordata</taxon>
        <taxon>Craniata</taxon>
        <taxon>Vertebrata</taxon>
        <taxon>Euteleostomi</taxon>
        <taxon>Mammalia</taxon>
        <taxon>Eutheria</taxon>
        <taxon>Laurasiatheria</taxon>
        <taxon>Artiodactyla</taxon>
        <taxon>Suina</taxon>
        <taxon>Suidae</taxon>
        <taxon>Sus</taxon>
    </lineage>
</organism>
<accession>A0A8D0WD16</accession>
<reference evidence="1" key="1">
    <citation type="submission" date="2025-08" db="UniProtKB">
        <authorList>
            <consortium name="Ensembl"/>
        </authorList>
    </citation>
    <scope>IDENTIFICATION</scope>
</reference>